<dbReference type="InterPro" id="IPR031303">
    <property type="entry name" value="C5_meth_CS"/>
</dbReference>
<dbReference type="SUPFAM" id="SSF53335">
    <property type="entry name" value="S-adenosyl-L-methionine-dependent methyltransferases"/>
    <property type="match status" value="1"/>
</dbReference>
<dbReference type="PANTHER" id="PTHR10629:SF52">
    <property type="entry name" value="DNA (CYTOSINE-5)-METHYLTRANSFERASE 1"/>
    <property type="match status" value="1"/>
</dbReference>
<evidence type="ECO:0000256" key="5">
    <source>
        <dbReference type="PROSITE-ProRule" id="PRU01016"/>
    </source>
</evidence>
<dbReference type="InterPro" id="IPR001525">
    <property type="entry name" value="C5_MeTfrase"/>
</dbReference>
<dbReference type="GO" id="GO:0032259">
    <property type="term" value="P:methylation"/>
    <property type="evidence" value="ECO:0007669"/>
    <property type="project" value="UniProtKB-KW"/>
</dbReference>
<keyword evidence="3 5" id="KW-0949">S-adenosyl-L-methionine</keyword>
<comment type="catalytic activity">
    <reaction evidence="7">
        <text>a 2'-deoxycytidine in DNA + S-adenosyl-L-methionine = a 5-methyl-2'-deoxycytidine in DNA + S-adenosyl-L-homocysteine + H(+)</text>
        <dbReference type="Rhea" id="RHEA:13681"/>
        <dbReference type="Rhea" id="RHEA-COMP:11369"/>
        <dbReference type="Rhea" id="RHEA-COMP:11370"/>
        <dbReference type="ChEBI" id="CHEBI:15378"/>
        <dbReference type="ChEBI" id="CHEBI:57856"/>
        <dbReference type="ChEBI" id="CHEBI:59789"/>
        <dbReference type="ChEBI" id="CHEBI:85452"/>
        <dbReference type="ChEBI" id="CHEBI:85454"/>
        <dbReference type="EC" id="2.1.1.37"/>
    </reaction>
</comment>
<dbReference type="Gene3D" id="3.90.120.10">
    <property type="entry name" value="DNA Methylase, subunit A, domain 2"/>
    <property type="match status" value="1"/>
</dbReference>
<accession>Q307B4</accession>
<dbReference type="InterPro" id="IPR050390">
    <property type="entry name" value="C5-Methyltransferase"/>
</dbReference>
<proteinExistence type="inferred from homology"/>
<keyword evidence="4" id="KW-0680">Restriction system</keyword>
<dbReference type="GO" id="GO:0044027">
    <property type="term" value="P:negative regulation of gene expression via chromosomal CpG island methylation"/>
    <property type="evidence" value="ECO:0007669"/>
    <property type="project" value="TreeGrafter"/>
</dbReference>
<evidence type="ECO:0000256" key="4">
    <source>
        <dbReference type="ARBA" id="ARBA00022747"/>
    </source>
</evidence>
<organism evidence="8">
    <name type="scientific">Limnospira platensis</name>
    <name type="common">Arthrospira platensis</name>
    <dbReference type="NCBI Taxonomy" id="118562"/>
    <lineage>
        <taxon>Bacteria</taxon>
        <taxon>Bacillati</taxon>
        <taxon>Cyanobacteriota</taxon>
        <taxon>Cyanophyceae</taxon>
        <taxon>Oscillatoriophycideae</taxon>
        <taxon>Oscillatoriales</taxon>
        <taxon>Sirenicapillariaceae</taxon>
        <taxon>Limnospira</taxon>
    </lineage>
</organism>
<evidence type="ECO:0000256" key="2">
    <source>
        <dbReference type="ARBA" id="ARBA00022679"/>
    </source>
</evidence>
<protein>
    <recommendedName>
        <fullName evidence="7">Cytosine-specific methyltransferase</fullName>
        <ecNumber evidence="7">2.1.1.37</ecNumber>
    </recommendedName>
</protein>
<dbReference type="NCBIfam" id="TIGR00675">
    <property type="entry name" value="dcm"/>
    <property type="match status" value="1"/>
</dbReference>
<dbReference type="GO" id="GO:0003886">
    <property type="term" value="F:DNA (cytosine-5-)-methyltransferase activity"/>
    <property type="evidence" value="ECO:0007669"/>
    <property type="project" value="UniProtKB-EC"/>
</dbReference>
<dbReference type="InterPro" id="IPR018117">
    <property type="entry name" value="C5_DNA_meth_AS"/>
</dbReference>
<evidence type="ECO:0000313" key="8">
    <source>
        <dbReference type="EMBL" id="ABB52089.1"/>
    </source>
</evidence>
<dbReference type="CDD" id="cd00315">
    <property type="entry name" value="Cyt_C5_DNA_methylase"/>
    <property type="match status" value="1"/>
</dbReference>
<evidence type="ECO:0000256" key="3">
    <source>
        <dbReference type="ARBA" id="ARBA00022691"/>
    </source>
</evidence>
<comment type="similarity">
    <text evidence="5 6">Belongs to the class I-like SAM-binding methyltransferase superfamily. C5-methyltransferase family.</text>
</comment>
<evidence type="ECO:0000256" key="7">
    <source>
        <dbReference type="RuleBase" id="RU000417"/>
    </source>
</evidence>
<dbReference type="PROSITE" id="PS00095">
    <property type="entry name" value="C5_MTASE_2"/>
    <property type="match status" value="1"/>
</dbReference>
<evidence type="ECO:0000256" key="6">
    <source>
        <dbReference type="RuleBase" id="RU000416"/>
    </source>
</evidence>
<dbReference type="Gene3D" id="3.40.50.150">
    <property type="entry name" value="Vaccinia Virus protein VP39"/>
    <property type="match status" value="1"/>
</dbReference>
<dbReference type="EMBL" id="DQ239739">
    <property type="protein sequence ID" value="ABB52089.1"/>
    <property type="molecule type" value="Genomic_DNA"/>
</dbReference>
<feature type="active site" evidence="5">
    <location>
        <position position="84"/>
    </location>
</feature>
<dbReference type="PRINTS" id="PR00105">
    <property type="entry name" value="C5METTRFRASE"/>
</dbReference>
<dbReference type="GO" id="GO:0009307">
    <property type="term" value="P:DNA restriction-modification system"/>
    <property type="evidence" value="ECO:0007669"/>
    <property type="project" value="UniProtKB-KW"/>
</dbReference>
<dbReference type="RefSeq" id="WP_006619633.1">
    <property type="nucleotide sequence ID" value="NZ_JBEVAD010000016.1"/>
</dbReference>
<keyword evidence="2 5" id="KW-0808">Transferase</keyword>
<keyword evidence="1 5" id="KW-0489">Methyltransferase</keyword>
<sequence length="390" mass="44423">MTTSTTKTFIDLFSGAGGMSCGLEMAGFECLLGVDFDKSAIQTFQNNHPQAETICGDLREISTEQIRELIGDRHINLICGGPPCQGFSTIGTNNNLDKRNFLFLEFLRFVEQLKPDYIIIENVTGLLSRKNENTLTSILTCLQNIGYTVDVRVLSAHHYGVPEKRRRTIFLGNRFGVPNLYPSPQFQDNEPDLYFLPAAKTVGFAWENWLTYQGKTYNHDPRTAQIPNHLERQRIQHIPEGKGVRYQPDQQAYLPPDLWYNIDWEKLRESRFRETKLKRLGRDSYSPTINTSRTTYYHPTENRYLTPREAAAIQSFPPNFIFYGTVTQQWRQIGNAVPPLLAKALGEAILKLDLKLDNYQNSGDSLNTESGIAQIRANAFNYKTSASFSA</sequence>
<evidence type="ECO:0000256" key="1">
    <source>
        <dbReference type="ARBA" id="ARBA00022603"/>
    </source>
</evidence>
<dbReference type="PROSITE" id="PS51679">
    <property type="entry name" value="SAM_MT_C5"/>
    <property type="match status" value="1"/>
</dbReference>
<dbReference type="PROSITE" id="PS00094">
    <property type="entry name" value="C5_MTASE_1"/>
    <property type="match status" value="1"/>
</dbReference>
<name>Q307B4_LIMPL</name>
<dbReference type="REBASE" id="11627">
    <property type="entry name" value="M.SplZORFKP"/>
</dbReference>
<dbReference type="AlphaFoldDB" id="Q307B4"/>
<reference evidence="8" key="1">
    <citation type="journal article" date="2006" name="Physiol. Genomics">
        <title>Genome-wide analysis of restriction-modification system in unicellular and filamentous cyanobacteria.</title>
        <authorList>
            <person name="Zhao F."/>
            <person name="Zhang X."/>
            <person name="Liang C."/>
            <person name="Wu J."/>
            <person name="Bao Q."/>
            <person name="Qin S."/>
        </authorList>
    </citation>
    <scope>NUCLEOTIDE SEQUENCE</scope>
</reference>
<dbReference type="EC" id="2.1.1.37" evidence="7"/>
<dbReference type="InterPro" id="IPR029063">
    <property type="entry name" value="SAM-dependent_MTases_sf"/>
</dbReference>
<dbReference type="GO" id="GO:0003677">
    <property type="term" value="F:DNA binding"/>
    <property type="evidence" value="ECO:0007669"/>
    <property type="project" value="TreeGrafter"/>
</dbReference>
<dbReference type="PANTHER" id="PTHR10629">
    <property type="entry name" value="CYTOSINE-SPECIFIC METHYLTRANSFERASE"/>
    <property type="match status" value="1"/>
</dbReference>
<dbReference type="Pfam" id="PF00145">
    <property type="entry name" value="DNA_methylase"/>
    <property type="match status" value="1"/>
</dbReference>